<dbReference type="RefSeq" id="WP_087706855.1">
    <property type="nucleotide sequence ID" value="NZ_JBBCYW010000026.1"/>
</dbReference>
<dbReference type="EMBL" id="MVAG01000074">
    <property type="protein sequence ID" value="OVE60710.1"/>
    <property type="molecule type" value="Genomic_DNA"/>
</dbReference>
<gene>
    <name evidence="1" type="ORF">B0E34_03675</name>
</gene>
<keyword evidence="2" id="KW-1185">Reference proteome</keyword>
<dbReference type="Proteomes" id="UP000196355">
    <property type="component" value="Unassembled WGS sequence"/>
</dbReference>
<name>A0A202CAI1_9FLAO</name>
<evidence type="ECO:0000313" key="2">
    <source>
        <dbReference type="Proteomes" id="UP000196355"/>
    </source>
</evidence>
<accession>A0A202CAI1</accession>
<proteinExistence type="predicted"/>
<evidence type="ECO:0000313" key="1">
    <source>
        <dbReference type="EMBL" id="OVE60710.1"/>
    </source>
</evidence>
<reference evidence="2" key="1">
    <citation type="submission" date="2017-02" db="EMBL/GenBank/DDBJ databases">
        <authorList>
            <person name="Tetz G."/>
            <person name="Tetz V."/>
        </authorList>
    </citation>
    <scope>NUCLEOTIDE SEQUENCE [LARGE SCALE GENOMIC DNA]</scope>
    <source>
        <strain evidence="2">VT16-26</strain>
    </source>
</reference>
<sequence length="83" mass="10442">MKHQSHKNADHITRHQLKEKSKQEIIHLLGEKNLDHSEEDLWIYVERKKIMKKVLYVYFENEKVSFTVERYYYWYERIKKTEL</sequence>
<comment type="caution">
    <text evidence="1">The sequence shown here is derived from an EMBL/GenBank/DDBJ whole genome shotgun (WGS) entry which is preliminary data.</text>
</comment>
<protein>
    <submittedName>
        <fullName evidence="1">Uncharacterized protein</fullName>
    </submittedName>
</protein>
<organism evidence="1 2">
    <name type="scientific">Chryseobacterium mucoviscidosis</name>
    <dbReference type="NCBI Taxonomy" id="1945581"/>
    <lineage>
        <taxon>Bacteria</taxon>
        <taxon>Pseudomonadati</taxon>
        <taxon>Bacteroidota</taxon>
        <taxon>Flavobacteriia</taxon>
        <taxon>Flavobacteriales</taxon>
        <taxon>Weeksellaceae</taxon>
        <taxon>Chryseobacterium group</taxon>
        <taxon>Chryseobacterium</taxon>
    </lineage>
</organism>
<dbReference type="AlphaFoldDB" id="A0A202CAI1"/>